<dbReference type="PANTHER" id="PTHR34404">
    <property type="entry name" value="REGULATORY PROTEIN, FMDB FAMILY"/>
    <property type="match status" value="1"/>
</dbReference>
<dbReference type="PANTHER" id="PTHR34404:SF3">
    <property type="entry name" value="REGULATORY PROTEIN, FMDB FAMILY"/>
    <property type="match status" value="1"/>
</dbReference>
<dbReference type="SMART" id="SM00834">
    <property type="entry name" value="CxxC_CXXC_SSSS"/>
    <property type="match status" value="1"/>
</dbReference>
<reference evidence="3" key="2">
    <citation type="submission" date="2022-10" db="EMBL/GenBank/DDBJ databases">
        <authorList>
            <person name="Aronson H.S."/>
        </authorList>
    </citation>
    <scope>NUCLEOTIDE SEQUENCE</scope>
    <source>
        <strain evidence="3">RS19-109</strain>
    </source>
</reference>
<reference evidence="3" key="1">
    <citation type="journal article" date="2022" name="bioRxiv">
        <title>Thiovibrio frasassiensisgen. nov., sp. nov., an autotrophic, elemental sulfur disproportionating bacterium isolated from sulfidic karst sediment, and proposal of Thiovibrionaceae fam. nov.</title>
        <authorList>
            <person name="Aronson H."/>
            <person name="Thomas C."/>
            <person name="Bhattacharyya M."/>
            <person name="Eckstein S."/>
            <person name="Jensen S."/>
            <person name="Barco R."/>
            <person name="Macalady J."/>
            <person name="Amend J."/>
        </authorList>
    </citation>
    <scope>NUCLEOTIDE SEQUENCE</scope>
    <source>
        <strain evidence="3">RS19-109</strain>
    </source>
</reference>
<evidence type="ECO:0000313" key="4">
    <source>
        <dbReference type="Proteomes" id="UP001154240"/>
    </source>
</evidence>
<dbReference type="EMBL" id="JAPHEH010000001">
    <property type="protein sequence ID" value="MDG4476892.1"/>
    <property type="molecule type" value="Genomic_DNA"/>
</dbReference>
<keyword evidence="4" id="KW-1185">Reference proteome</keyword>
<dbReference type="Gene3D" id="2.20.28.30">
    <property type="entry name" value="RNA polymerase ii, chain L"/>
    <property type="match status" value="1"/>
</dbReference>
<feature type="region of interest" description="Disordered" evidence="1">
    <location>
        <begin position="48"/>
        <end position="71"/>
    </location>
</feature>
<evidence type="ECO:0000259" key="2">
    <source>
        <dbReference type="SMART" id="SM00834"/>
    </source>
</evidence>
<name>A0A9X4MHU6_9BACT</name>
<dbReference type="Pfam" id="PF09723">
    <property type="entry name" value="Zn_ribbon_8"/>
    <property type="match status" value="1"/>
</dbReference>
<protein>
    <submittedName>
        <fullName evidence="3">Zinc ribbon domain-containing protein</fullName>
    </submittedName>
</protein>
<sequence length="71" mass="7388">MPIYEYRCQDCKGLFETIVTSTEAAPEVVCPKCGSKVVKKTISASSFRISSGSSSIPSGALSGCSTKSGFS</sequence>
<comment type="caution">
    <text evidence="3">The sequence shown here is derived from an EMBL/GenBank/DDBJ whole genome shotgun (WGS) entry which is preliminary data.</text>
</comment>
<feature type="compositionally biased region" description="Low complexity" evidence="1">
    <location>
        <begin position="48"/>
        <end position="65"/>
    </location>
</feature>
<evidence type="ECO:0000313" key="3">
    <source>
        <dbReference type="EMBL" id="MDG4476892.1"/>
    </source>
</evidence>
<proteinExistence type="predicted"/>
<dbReference type="Proteomes" id="UP001154240">
    <property type="component" value="Unassembled WGS sequence"/>
</dbReference>
<accession>A0A9X4MHU6</accession>
<organism evidence="3 4">
    <name type="scientific">Thiovibrio frasassiensis</name>
    <dbReference type="NCBI Taxonomy" id="2984131"/>
    <lineage>
        <taxon>Bacteria</taxon>
        <taxon>Pseudomonadati</taxon>
        <taxon>Thermodesulfobacteriota</taxon>
        <taxon>Desulfobulbia</taxon>
        <taxon>Desulfobulbales</taxon>
        <taxon>Thiovibrionaceae</taxon>
        <taxon>Thiovibrio</taxon>
    </lineage>
</organism>
<dbReference type="AlphaFoldDB" id="A0A9X4MHU6"/>
<feature type="domain" description="Putative regulatory protein FmdB zinc ribbon" evidence="2">
    <location>
        <begin position="1"/>
        <end position="43"/>
    </location>
</feature>
<dbReference type="InterPro" id="IPR013429">
    <property type="entry name" value="Regulatory_FmdB_Zinc_ribbon"/>
</dbReference>
<gene>
    <name evidence="3" type="ORF">OLX77_12075</name>
</gene>
<dbReference type="RefSeq" id="WP_307633857.1">
    <property type="nucleotide sequence ID" value="NZ_JAPHEH010000001.1"/>
</dbReference>
<evidence type="ECO:0000256" key="1">
    <source>
        <dbReference type="SAM" id="MobiDB-lite"/>
    </source>
</evidence>
<dbReference type="NCBIfam" id="TIGR02605">
    <property type="entry name" value="CxxC_CxxC_SSSS"/>
    <property type="match status" value="1"/>
</dbReference>